<evidence type="ECO:0000256" key="1">
    <source>
        <dbReference type="ARBA" id="ARBA00009387"/>
    </source>
</evidence>
<gene>
    <name evidence="3" type="ORF">GCM10007884_47310</name>
</gene>
<dbReference type="Proteomes" id="UP001156881">
    <property type="component" value="Unassembled WGS sequence"/>
</dbReference>
<evidence type="ECO:0000313" key="3">
    <source>
        <dbReference type="EMBL" id="GLS46736.1"/>
    </source>
</evidence>
<comment type="similarity">
    <text evidence="1">Belongs to the virb1 family.</text>
</comment>
<protein>
    <recommendedName>
        <fullName evidence="2">Transglycosylase SLT domain-containing protein</fullName>
    </recommendedName>
</protein>
<sequence>MGAYPEPAPCADDVSRLVRIESIVVKKTKAANPLTTRIPASKQGPKRNLPATLMIGLALGAGLPIAQAQASSSLGPVLMELPGGSRPSDWGATPLAAGDGVTQGVMAGSPASPPEPRFTADTLRFGETSVPRPLAETILRASEATGVDPAYMMALADKESSFDTDVKSSASSAQGLFQFVTGTWLEMIRTYGGRHGLEAEAAAVKGRGSAIGIADDAMRKRVLGLRNDPYVSGLMAGEMIKRDRARIESRLGRELKTTELYLAHFLGTASAGKFLSLSAEAPARNAQAVFSRAARANRGIFTSKDGGKKRSLTVAEVHERLGGMIDKRMGQFQAITDMITQESEIADREHGNDYPVLDARLLLKNDVVPASVAPSIQ</sequence>
<proteinExistence type="inferred from homology"/>
<dbReference type="EMBL" id="BSPG01000051">
    <property type="protein sequence ID" value="GLS46736.1"/>
    <property type="molecule type" value="Genomic_DNA"/>
</dbReference>
<organism evidence="3 4">
    <name type="scientific">Methylobacterium brachythecii</name>
    <dbReference type="NCBI Taxonomy" id="1176177"/>
    <lineage>
        <taxon>Bacteria</taxon>
        <taxon>Pseudomonadati</taxon>
        <taxon>Pseudomonadota</taxon>
        <taxon>Alphaproteobacteria</taxon>
        <taxon>Hyphomicrobiales</taxon>
        <taxon>Methylobacteriaceae</taxon>
        <taxon>Methylobacterium</taxon>
    </lineage>
</organism>
<dbReference type="RefSeq" id="WP_183512062.1">
    <property type="nucleotide sequence ID" value="NZ_BSPG01000051.1"/>
</dbReference>
<keyword evidence="4" id="KW-1185">Reference proteome</keyword>
<feature type="domain" description="Transglycosylase SLT" evidence="2">
    <location>
        <begin position="138"/>
        <end position="184"/>
    </location>
</feature>
<evidence type="ECO:0000313" key="4">
    <source>
        <dbReference type="Proteomes" id="UP001156881"/>
    </source>
</evidence>
<dbReference type="Gene3D" id="1.10.530.10">
    <property type="match status" value="1"/>
</dbReference>
<evidence type="ECO:0000259" key="2">
    <source>
        <dbReference type="Pfam" id="PF01464"/>
    </source>
</evidence>
<comment type="caution">
    <text evidence="3">The sequence shown here is derived from an EMBL/GenBank/DDBJ whole genome shotgun (WGS) entry which is preliminary data.</text>
</comment>
<accession>A0ABQ6DAL0</accession>
<reference evidence="4" key="1">
    <citation type="journal article" date="2019" name="Int. J. Syst. Evol. Microbiol.">
        <title>The Global Catalogue of Microorganisms (GCM) 10K type strain sequencing project: providing services to taxonomists for standard genome sequencing and annotation.</title>
        <authorList>
            <consortium name="The Broad Institute Genomics Platform"/>
            <consortium name="The Broad Institute Genome Sequencing Center for Infectious Disease"/>
            <person name="Wu L."/>
            <person name="Ma J."/>
        </authorList>
    </citation>
    <scope>NUCLEOTIDE SEQUENCE [LARGE SCALE GENOMIC DNA]</scope>
    <source>
        <strain evidence="4">NBRC 107710</strain>
    </source>
</reference>
<dbReference type="Pfam" id="PF01464">
    <property type="entry name" value="SLT"/>
    <property type="match status" value="1"/>
</dbReference>
<dbReference type="InterPro" id="IPR023346">
    <property type="entry name" value="Lysozyme-like_dom_sf"/>
</dbReference>
<dbReference type="SUPFAM" id="SSF53955">
    <property type="entry name" value="Lysozyme-like"/>
    <property type="match status" value="1"/>
</dbReference>
<name>A0ABQ6DAL0_9HYPH</name>
<dbReference type="InterPro" id="IPR008258">
    <property type="entry name" value="Transglycosylase_SLT_dom_1"/>
</dbReference>